<gene>
    <name evidence="1" type="ORF">ME7_00843</name>
</gene>
<keyword evidence="2" id="KW-1185">Reference proteome</keyword>
<comment type="caution">
    <text evidence="1">The sequence shown here is derived from an EMBL/GenBank/DDBJ whole genome shotgun (WGS) entry which is preliminary data.</text>
</comment>
<dbReference type="Proteomes" id="UP000008748">
    <property type="component" value="Unassembled WGS sequence"/>
</dbReference>
<protein>
    <submittedName>
        <fullName evidence="1">Uncharacterized protein</fullName>
    </submittedName>
</protein>
<dbReference type="HOGENOM" id="CLU_2876711_0_0_5"/>
<sequence length="63" mass="7018">MLFMGNVVLCFYEVFSLSPCLRRLGKNLKLCSLFAFALETLVPDVGAEQRCSSGGRKTRMPDT</sequence>
<accession>J0PVF0</accession>
<evidence type="ECO:0000313" key="2">
    <source>
        <dbReference type="Proteomes" id="UP000008748"/>
    </source>
</evidence>
<dbReference type="EMBL" id="AIMC01000018">
    <property type="protein sequence ID" value="EJF76586.1"/>
    <property type="molecule type" value="Genomic_DNA"/>
</dbReference>
<proteinExistence type="predicted"/>
<organism evidence="1 2">
    <name type="scientific">Bartonella birtlesii LL-WM9</name>
    <dbReference type="NCBI Taxonomy" id="1094552"/>
    <lineage>
        <taxon>Bacteria</taxon>
        <taxon>Pseudomonadati</taxon>
        <taxon>Pseudomonadota</taxon>
        <taxon>Alphaproteobacteria</taxon>
        <taxon>Hyphomicrobiales</taxon>
        <taxon>Bartonellaceae</taxon>
        <taxon>Bartonella</taxon>
    </lineage>
</organism>
<dbReference type="AlphaFoldDB" id="J0PVF0"/>
<reference evidence="1 2" key="1">
    <citation type="submission" date="2012-03" db="EMBL/GenBank/DDBJ databases">
        <title>The Genome Sequence of Bartonella birtlesii LL-WM9.</title>
        <authorList>
            <consortium name="The Broad Institute Genome Sequencing Platform"/>
            <consortium name="The Broad Institute Genome Sequencing Center for Infectious Disease"/>
            <person name="Feldgarden M."/>
            <person name="Kirby J."/>
            <person name="Kosoy M."/>
            <person name="Birtles R."/>
            <person name="Probert W.S."/>
            <person name="Chiaraviglio L."/>
            <person name="Young S.K."/>
            <person name="Zeng Q."/>
            <person name="Gargeya S."/>
            <person name="Fitzgerald M."/>
            <person name="Haas B."/>
            <person name="Abouelleil A."/>
            <person name="Alvarado L."/>
            <person name="Arachchi H.M."/>
            <person name="Berlin A."/>
            <person name="Chapman S.B."/>
            <person name="Gearin G."/>
            <person name="Goldberg J."/>
            <person name="Griggs A."/>
            <person name="Gujja S."/>
            <person name="Hansen M."/>
            <person name="Heiman D."/>
            <person name="Howarth C."/>
            <person name="Larimer J."/>
            <person name="Lui A."/>
            <person name="MacDonald P.J.P."/>
            <person name="McCowen C."/>
            <person name="Montmayeur A."/>
            <person name="Murphy C."/>
            <person name="Neiman D."/>
            <person name="Pearson M."/>
            <person name="Priest M."/>
            <person name="Roberts A."/>
            <person name="Saif S."/>
            <person name="Shea T."/>
            <person name="Sisk P."/>
            <person name="Stolte C."/>
            <person name="Sykes S."/>
            <person name="Wortman J."/>
            <person name="Nusbaum C."/>
            <person name="Birren B."/>
        </authorList>
    </citation>
    <scope>NUCLEOTIDE SEQUENCE [LARGE SCALE GENOMIC DNA]</scope>
    <source>
        <strain evidence="1 2">LL-WM9</strain>
    </source>
</reference>
<evidence type="ECO:0000313" key="1">
    <source>
        <dbReference type="EMBL" id="EJF76586.1"/>
    </source>
</evidence>
<name>J0PVF0_9HYPH</name>
<dbReference type="PATRIC" id="fig|1094552.3.peg.925"/>